<dbReference type="InterPro" id="IPR015943">
    <property type="entry name" value="WD40/YVTN_repeat-like_dom_sf"/>
</dbReference>
<protein>
    <submittedName>
        <fullName evidence="2">ATP-binding protein</fullName>
    </submittedName>
</protein>
<organism evidence="2 3">
    <name type="scientific">Paracoccus shanxieyensis</name>
    <dbReference type="NCBI Taxonomy" id="2675752"/>
    <lineage>
        <taxon>Bacteria</taxon>
        <taxon>Pseudomonadati</taxon>
        <taxon>Pseudomonadota</taxon>
        <taxon>Alphaproteobacteria</taxon>
        <taxon>Rhodobacterales</taxon>
        <taxon>Paracoccaceae</taxon>
        <taxon>Paracoccus</taxon>
    </lineage>
</organism>
<dbReference type="InterPro" id="IPR011048">
    <property type="entry name" value="Haem_d1_sf"/>
</dbReference>
<dbReference type="EMBL" id="WMII01000001">
    <property type="protein sequence ID" value="MTH62980.1"/>
    <property type="molecule type" value="Genomic_DNA"/>
</dbReference>
<dbReference type="Proteomes" id="UP000478740">
    <property type="component" value="Unassembled WGS sequence"/>
</dbReference>
<keyword evidence="2" id="KW-0547">Nucleotide-binding</keyword>
<proteinExistence type="predicted"/>
<feature type="signal peptide" evidence="1">
    <location>
        <begin position="1"/>
        <end position="25"/>
    </location>
</feature>
<sequence length="464" mass="48783">MAHSRFRLLAASALTLSLLAAPVLADALFTQPAQDFDAQVRITGEVRGDPIYKGSKAIITGARLQPGQTVTLLHGNTVLNTDPITVDAEGGFKYELAIDPAAVAGSQPIVVSTANPASADVVELKVSEKLPLSGQDRFATTSQPVVPGLYQVAYSAKSNAVFVASAVGRPPVKDSALVKLNPDTLEIVAQVTPAEAPERDGKPGGLFAVYGVAVDDANDTVWVTNTRQDTVAVYKQSDLSLIKQFEPGAVPHGRDVVIDEANGRAYASTSFGNEIMVFDTKTLEPLDPIVIPSDERGKSFGAMSLDIDEEHGKLATVSTSTSEAAIVDLASGEVKVFELPHSKTGSGVAFDAQDGLIFTVAQDSDNLLIVNAETGETLHDVNVGATPLNVTFEPKSRLAFVANRGAGTITVVNTQGEIVANLDAGSFPNQLRADGQGNVWAVNKSRGEGDDNGDRLWRIVPATN</sequence>
<dbReference type="GO" id="GO:0005524">
    <property type="term" value="F:ATP binding"/>
    <property type="evidence" value="ECO:0007669"/>
    <property type="project" value="UniProtKB-KW"/>
</dbReference>
<dbReference type="Gene3D" id="2.130.10.10">
    <property type="entry name" value="YVTN repeat-like/Quinoprotein amine dehydrogenase"/>
    <property type="match status" value="1"/>
</dbReference>
<accession>A0A6L6IV86</accession>
<dbReference type="AlphaFoldDB" id="A0A6L6IV86"/>
<dbReference type="InterPro" id="IPR051200">
    <property type="entry name" value="Host-pathogen_enzymatic-act"/>
</dbReference>
<dbReference type="PANTHER" id="PTHR47197:SF3">
    <property type="entry name" value="DIHYDRO-HEME D1 DEHYDROGENASE"/>
    <property type="match status" value="1"/>
</dbReference>
<keyword evidence="2" id="KW-0067">ATP-binding</keyword>
<dbReference type="PANTHER" id="PTHR47197">
    <property type="entry name" value="PROTEIN NIRF"/>
    <property type="match status" value="1"/>
</dbReference>
<evidence type="ECO:0000313" key="3">
    <source>
        <dbReference type="Proteomes" id="UP000478740"/>
    </source>
</evidence>
<gene>
    <name evidence="2" type="ORF">GL284_01705</name>
</gene>
<keyword evidence="1" id="KW-0732">Signal</keyword>
<evidence type="ECO:0000256" key="1">
    <source>
        <dbReference type="SAM" id="SignalP"/>
    </source>
</evidence>
<dbReference type="RefSeq" id="WP_155042907.1">
    <property type="nucleotide sequence ID" value="NZ_WMIH01000001.1"/>
</dbReference>
<evidence type="ECO:0000313" key="2">
    <source>
        <dbReference type="EMBL" id="MTH62980.1"/>
    </source>
</evidence>
<dbReference type="SUPFAM" id="SSF51004">
    <property type="entry name" value="C-terminal (heme d1) domain of cytochrome cd1-nitrite reductase"/>
    <property type="match status" value="1"/>
</dbReference>
<keyword evidence="3" id="KW-1185">Reference proteome</keyword>
<reference evidence="2 3" key="1">
    <citation type="submission" date="2019-11" db="EMBL/GenBank/DDBJ databases">
        <authorList>
            <person name="Dong K."/>
        </authorList>
    </citation>
    <scope>NUCLEOTIDE SEQUENCE [LARGE SCALE GENOMIC DNA]</scope>
    <source>
        <strain evidence="2 3">DK608</strain>
    </source>
</reference>
<name>A0A6L6IV86_9RHOB</name>
<comment type="caution">
    <text evidence="2">The sequence shown here is derived from an EMBL/GenBank/DDBJ whole genome shotgun (WGS) entry which is preliminary data.</text>
</comment>
<feature type="chain" id="PRO_5026811632" evidence="1">
    <location>
        <begin position="26"/>
        <end position="464"/>
    </location>
</feature>